<feature type="compositionally biased region" description="Pro residues" evidence="5">
    <location>
        <begin position="613"/>
        <end position="627"/>
    </location>
</feature>
<feature type="domain" description="RING-type" evidence="6">
    <location>
        <begin position="490"/>
        <end position="531"/>
    </location>
</feature>
<sequence>MPSPLLVPPPWTLVAPSGVLHHVRDEDALRLLAVGDPGFLNDLRKLVGLFVERSTCKKLPLHKRQWQLLERVRWLQRVDSGEHIPIVGDARHYVQSFAHSRDDTAHFDELRLNQFLNGGWIWSNSKKVFEYAQKGSPYRWRLVDAPPNAAHLLPSVPAPSRFSLAAGMTNLLAPEATPMPVQAAVMTNLLAPEATPMPVQGARRRAPCWRVACAGGVACHAPHQAAPTSPESFEISSALVHPRVFSQLEEGDRALAVQETQAVKEDAETTKAAKIAAREIAAVACTTACSCATTLPTNDFPLVGCCVELNGLVQHPASLDGLVGMAECVTDVGCYLVRIAGSGTVNVHPANLRVAPTSPASTTSSAVALNSAAATTSDVQPDDILVELQAHHNCDVLCHTAETSSPSAASAHAALVTKTGNSPTSSATLPTPVWCRCQPFCRAPVERPWSDTHHWREQDPAATSQQHLRMMRRRAAALRWMLGEAPEGSCEMCLQLPTYVAELACGHWLCHSCMHLYVANRNSGRACMACRARTIRPEVSWIRWAVPPTEEQRNARRDEWERTRRNPITIIYQYQPPQLPLLPLQPPPLLPPVQRSAPLSSQLLSPQPSQQPSRPPSQHPPLQPPPLLTETDELRLVIDHLRAKLLKQSYLLDEQQLEHMEKLAVQEVRHNLELVMVSEELSAAEKVAESAAAAASSQVEAVLELKVARLQEQVKTLEGQLGGSNWLTARSSFEARGVELKATKQKLQELNDLLAVGPRLRAKGDVLSATLATEASCRKAGLQEELQAEVPSSAKDVQLTERRVDQLAAHLEQQLFHAGAGSIPRTQLLAKALMRRPAVQRILKQNDRHWERLNEVMKAMVDSVKGVLDHLTTGRGSRTTADQERFEVIVAALTPDNARQLNMISVMAEILGIHHEPIERAVVRHALCRTSAAPLCENC</sequence>
<feature type="compositionally biased region" description="Low complexity" evidence="5">
    <location>
        <begin position="598"/>
        <end position="612"/>
    </location>
</feature>
<protein>
    <recommendedName>
        <fullName evidence="6">RING-type domain-containing protein</fullName>
    </recommendedName>
</protein>
<evidence type="ECO:0000313" key="7">
    <source>
        <dbReference type="EMBL" id="KAL1522026.1"/>
    </source>
</evidence>
<keyword evidence="1" id="KW-0479">Metal-binding</keyword>
<dbReference type="InterPro" id="IPR001841">
    <property type="entry name" value="Znf_RING"/>
</dbReference>
<evidence type="ECO:0000256" key="3">
    <source>
        <dbReference type="ARBA" id="ARBA00022833"/>
    </source>
</evidence>
<comment type="caution">
    <text evidence="7">The sequence shown here is derived from an EMBL/GenBank/DDBJ whole genome shotgun (WGS) entry which is preliminary data.</text>
</comment>
<evidence type="ECO:0000313" key="8">
    <source>
        <dbReference type="Proteomes" id="UP001515480"/>
    </source>
</evidence>
<keyword evidence="8" id="KW-1185">Reference proteome</keyword>
<reference evidence="7 8" key="1">
    <citation type="journal article" date="2024" name="Science">
        <title>Giant polyketide synthase enzymes in the biosynthesis of giant marine polyether toxins.</title>
        <authorList>
            <person name="Fallon T.R."/>
            <person name="Shende V.V."/>
            <person name="Wierzbicki I.H."/>
            <person name="Pendleton A.L."/>
            <person name="Watervoot N.F."/>
            <person name="Auber R.P."/>
            <person name="Gonzalez D.J."/>
            <person name="Wisecaver J.H."/>
            <person name="Moore B.S."/>
        </authorList>
    </citation>
    <scope>NUCLEOTIDE SEQUENCE [LARGE SCALE GENOMIC DNA]</scope>
    <source>
        <strain evidence="7 8">12B1</strain>
    </source>
</reference>
<dbReference type="PROSITE" id="PS50089">
    <property type="entry name" value="ZF_RING_2"/>
    <property type="match status" value="1"/>
</dbReference>
<dbReference type="GO" id="GO:0008270">
    <property type="term" value="F:zinc ion binding"/>
    <property type="evidence" value="ECO:0007669"/>
    <property type="project" value="UniProtKB-KW"/>
</dbReference>
<name>A0AB34JKU8_PRYPA</name>
<dbReference type="InterPro" id="IPR013083">
    <property type="entry name" value="Znf_RING/FYVE/PHD"/>
</dbReference>
<dbReference type="Proteomes" id="UP001515480">
    <property type="component" value="Unassembled WGS sequence"/>
</dbReference>
<dbReference type="PROSITE" id="PS00518">
    <property type="entry name" value="ZF_RING_1"/>
    <property type="match status" value="1"/>
</dbReference>
<dbReference type="EMBL" id="JBGBPQ010000007">
    <property type="protein sequence ID" value="KAL1522026.1"/>
    <property type="molecule type" value="Genomic_DNA"/>
</dbReference>
<gene>
    <name evidence="7" type="ORF">AB1Y20_021671</name>
</gene>
<evidence type="ECO:0000256" key="2">
    <source>
        <dbReference type="ARBA" id="ARBA00022771"/>
    </source>
</evidence>
<evidence type="ECO:0000256" key="4">
    <source>
        <dbReference type="PROSITE-ProRule" id="PRU00175"/>
    </source>
</evidence>
<evidence type="ECO:0000259" key="6">
    <source>
        <dbReference type="PROSITE" id="PS50089"/>
    </source>
</evidence>
<evidence type="ECO:0000256" key="1">
    <source>
        <dbReference type="ARBA" id="ARBA00022723"/>
    </source>
</evidence>
<feature type="region of interest" description="Disordered" evidence="5">
    <location>
        <begin position="585"/>
        <end position="628"/>
    </location>
</feature>
<organism evidence="7 8">
    <name type="scientific">Prymnesium parvum</name>
    <name type="common">Toxic golden alga</name>
    <dbReference type="NCBI Taxonomy" id="97485"/>
    <lineage>
        <taxon>Eukaryota</taxon>
        <taxon>Haptista</taxon>
        <taxon>Haptophyta</taxon>
        <taxon>Prymnesiophyceae</taxon>
        <taxon>Prymnesiales</taxon>
        <taxon>Prymnesiaceae</taxon>
        <taxon>Prymnesium</taxon>
    </lineage>
</organism>
<keyword evidence="3" id="KW-0862">Zinc</keyword>
<keyword evidence="2 4" id="KW-0863">Zinc-finger</keyword>
<dbReference type="SUPFAM" id="SSF57850">
    <property type="entry name" value="RING/U-box"/>
    <property type="match status" value="1"/>
</dbReference>
<dbReference type="AlphaFoldDB" id="A0AB34JKU8"/>
<proteinExistence type="predicted"/>
<accession>A0AB34JKU8</accession>
<evidence type="ECO:0000256" key="5">
    <source>
        <dbReference type="SAM" id="MobiDB-lite"/>
    </source>
</evidence>
<dbReference type="InterPro" id="IPR017907">
    <property type="entry name" value="Znf_RING_CS"/>
</dbReference>
<dbReference type="Gene3D" id="3.30.40.10">
    <property type="entry name" value="Zinc/RING finger domain, C3HC4 (zinc finger)"/>
    <property type="match status" value="1"/>
</dbReference>